<dbReference type="EMBL" id="SOCP01000002">
    <property type="protein sequence ID" value="TDV56060.1"/>
    <property type="molecule type" value="Genomic_DNA"/>
</dbReference>
<dbReference type="AlphaFoldDB" id="A0A4R7W0M1"/>
<dbReference type="Gene3D" id="3.30.530.20">
    <property type="match status" value="1"/>
</dbReference>
<dbReference type="Proteomes" id="UP000294927">
    <property type="component" value="Unassembled WGS sequence"/>
</dbReference>
<evidence type="ECO:0000313" key="1">
    <source>
        <dbReference type="EMBL" id="TDV56060.1"/>
    </source>
</evidence>
<accession>A0A4R7W0M1</accession>
<reference evidence="1 2" key="1">
    <citation type="submission" date="2019-03" db="EMBL/GenBank/DDBJ databases">
        <title>Genomic Encyclopedia of Archaeal and Bacterial Type Strains, Phase II (KMG-II): from individual species to whole genera.</title>
        <authorList>
            <person name="Goeker M."/>
        </authorList>
    </citation>
    <scope>NUCLEOTIDE SEQUENCE [LARGE SCALE GENOMIC DNA]</scope>
    <source>
        <strain evidence="1 2">DSM 45499</strain>
    </source>
</reference>
<evidence type="ECO:0000313" key="2">
    <source>
        <dbReference type="Proteomes" id="UP000294927"/>
    </source>
</evidence>
<dbReference type="OrthoDB" id="3779617at2"/>
<dbReference type="SUPFAM" id="SSF55961">
    <property type="entry name" value="Bet v1-like"/>
    <property type="match status" value="1"/>
</dbReference>
<proteinExistence type="predicted"/>
<dbReference type="RefSeq" id="WP_133901352.1">
    <property type="nucleotide sequence ID" value="NZ_SOCP01000002.1"/>
</dbReference>
<comment type="caution">
    <text evidence="1">The sequence shown here is derived from an EMBL/GenBank/DDBJ whole genome shotgun (WGS) entry which is preliminary data.</text>
</comment>
<protein>
    <submittedName>
        <fullName evidence="1">Polyketide cyclase/dehydrase/lipid transport protein</fullName>
    </submittedName>
</protein>
<gene>
    <name evidence="1" type="ORF">CLV71_102121</name>
</gene>
<organism evidence="1 2">
    <name type="scientific">Actinophytocola oryzae</name>
    <dbReference type="NCBI Taxonomy" id="502181"/>
    <lineage>
        <taxon>Bacteria</taxon>
        <taxon>Bacillati</taxon>
        <taxon>Actinomycetota</taxon>
        <taxon>Actinomycetes</taxon>
        <taxon>Pseudonocardiales</taxon>
        <taxon>Pseudonocardiaceae</taxon>
    </lineage>
</organism>
<dbReference type="InterPro" id="IPR019587">
    <property type="entry name" value="Polyketide_cyclase/dehydratase"/>
</dbReference>
<sequence length="156" mass="17269">MPTLSLTARIRGTAERTFDVITDLRGYGRWLDTSADYTGTIDITDGPVRVGTEYVERSGLGVRRGVVTAMRSPETVTFHQPMTLRPRLLGVIDSAVTYTLTESADTVTLQRDIEITLPPALKPFAPVVVARYRKESERTLHALKNFIEAPQGRPPA</sequence>
<keyword evidence="2" id="KW-1185">Reference proteome</keyword>
<dbReference type="InterPro" id="IPR023393">
    <property type="entry name" value="START-like_dom_sf"/>
</dbReference>
<dbReference type="Pfam" id="PF10604">
    <property type="entry name" value="Polyketide_cyc2"/>
    <property type="match status" value="1"/>
</dbReference>
<name>A0A4R7W0M1_9PSEU</name>